<feature type="site" description="Interaction with tRNA" evidence="9">
    <location>
        <position position="130"/>
    </location>
</feature>
<dbReference type="InterPro" id="IPR014729">
    <property type="entry name" value="Rossmann-like_a/b/a_fold"/>
</dbReference>
<feature type="binding site" evidence="9">
    <location>
        <begin position="14"/>
        <end position="21"/>
    </location>
    <ligand>
        <name>ATP</name>
        <dbReference type="ChEBI" id="CHEBI:30616"/>
    </ligand>
</feature>
<keyword evidence="9" id="KW-0963">Cytoplasm</keyword>
<dbReference type="Pfam" id="PF03054">
    <property type="entry name" value="tRNA_Me_trans"/>
    <property type="match status" value="1"/>
</dbReference>
<evidence type="ECO:0000256" key="4">
    <source>
        <dbReference type="ARBA" id="ARBA00022741"/>
    </source>
</evidence>
<keyword evidence="1 9" id="KW-0820">tRNA-binding</keyword>
<keyword evidence="5 9" id="KW-0067">ATP-binding</keyword>
<organism evidence="12 13">
    <name type="scientific">Wohlfahrtiimonas larvae</name>
    <dbReference type="NCBI Taxonomy" id="1157986"/>
    <lineage>
        <taxon>Bacteria</taxon>
        <taxon>Pseudomonadati</taxon>
        <taxon>Pseudomonadota</taxon>
        <taxon>Gammaproteobacteria</taxon>
        <taxon>Cardiobacteriales</taxon>
        <taxon>Ignatzschineriaceae</taxon>
        <taxon>Wohlfahrtiimonas</taxon>
    </lineage>
</organism>
<gene>
    <name evidence="9 12" type="primary">mnmA</name>
    <name evidence="12" type="ORF">GCM10023338_05140</name>
</gene>
<dbReference type="Pfam" id="PF20259">
    <property type="entry name" value="tRNA_Me_trans_M"/>
    <property type="match status" value="1"/>
</dbReference>
<dbReference type="InterPro" id="IPR046884">
    <property type="entry name" value="MnmA-like_central"/>
</dbReference>
<keyword evidence="6 9" id="KW-0694">RNA-binding</keyword>
<evidence type="ECO:0000313" key="12">
    <source>
        <dbReference type="EMBL" id="GAA5095608.1"/>
    </source>
</evidence>
<keyword evidence="3 9" id="KW-0819">tRNA processing</keyword>
<feature type="active site" description="Cysteine persulfide intermediate" evidence="9">
    <location>
        <position position="201"/>
    </location>
</feature>
<feature type="domain" description="tRNA-specific 2-thiouridylase MnmA-like central" evidence="11">
    <location>
        <begin position="210"/>
        <end position="277"/>
    </location>
</feature>
<dbReference type="PANTHER" id="PTHR11933:SF5">
    <property type="entry name" value="MITOCHONDRIAL TRNA-SPECIFIC 2-THIOURIDYLASE 1"/>
    <property type="match status" value="1"/>
</dbReference>
<dbReference type="CDD" id="cd01998">
    <property type="entry name" value="MnmA_TRMU-like"/>
    <property type="match status" value="1"/>
</dbReference>
<protein>
    <recommendedName>
        <fullName evidence="9">tRNA-specific 2-thiouridylase MnmA</fullName>
        <ecNumber evidence="9">2.8.1.13</ecNumber>
    </recommendedName>
</protein>
<accession>A0ABP9MGY9</accession>
<dbReference type="PANTHER" id="PTHR11933">
    <property type="entry name" value="TRNA 5-METHYLAMINOMETHYL-2-THIOURIDYLATE -METHYLTRANSFERASE"/>
    <property type="match status" value="1"/>
</dbReference>
<evidence type="ECO:0000256" key="7">
    <source>
        <dbReference type="ARBA" id="ARBA00023157"/>
    </source>
</evidence>
<dbReference type="Gene3D" id="2.40.30.10">
    <property type="entry name" value="Translation factors"/>
    <property type="match status" value="1"/>
</dbReference>
<evidence type="ECO:0000259" key="10">
    <source>
        <dbReference type="Pfam" id="PF20258"/>
    </source>
</evidence>
<feature type="region of interest" description="Interaction with tRNA" evidence="9">
    <location>
        <begin position="314"/>
        <end position="315"/>
    </location>
</feature>
<keyword evidence="2 9" id="KW-0808">Transferase</keyword>
<proteinExistence type="inferred from homology"/>
<keyword evidence="7" id="KW-1015">Disulfide bond</keyword>
<comment type="caution">
    <text evidence="12">The sequence shown here is derived from an EMBL/GenBank/DDBJ whole genome shotgun (WGS) entry which is preliminary data.</text>
</comment>
<feature type="binding site" evidence="9">
    <location>
        <position position="40"/>
    </location>
    <ligand>
        <name>ATP</name>
        <dbReference type="ChEBI" id="CHEBI:30616"/>
    </ligand>
</feature>
<dbReference type="Pfam" id="PF20258">
    <property type="entry name" value="tRNA_Me_trans_C"/>
    <property type="match status" value="1"/>
</dbReference>
<dbReference type="InterPro" id="IPR023382">
    <property type="entry name" value="MnmA-like_central_sf"/>
</dbReference>
<dbReference type="EMBL" id="BAABKE010000002">
    <property type="protein sequence ID" value="GAA5095608.1"/>
    <property type="molecule type" value="Genomic_DNA"/>
</dbReference>
<feature type="region of interest" description="Interaction with tRNA" evidence="9">
    <location>
        <begin position="151"/>
        <end position="153"/>
    </location>
</feature>
<dbReference type="SUPFAM" id="SSF52402">
    <property type="entry name" value="Adenine nucleotide alpha hydrolases-like"/>
    <property type="match status" value="1"/>
</dbReference>
<evidence type="ECO:0000256" key="1">
    <source>
        <dbReference type="ARBA" id="ARBA00022555"/>
    </source>
</evidence>
<reference evidence="13" key="1">
    <citation type="journal article" date="2019" name="Int. J. Syst. Evol. Microbiol.">
        <title>The Global Catalogue of Microorganisms (GCM) 10K type strain sequencing project: providing services to taxonomists for standard genome sequencing and annotation.</title>
        <authorList>
            <consortium name="The Broad Institute Genomics Platform"/>
            <consortium name="The Broad Institute Genome Sequencing Center for Infectious Disease"/>
            <person name="Wu L."/>
            <person name="Ma J."/>
        </authorList>
    </citation>
    <scope>NUCLEOTIDE SEQUENCE [LARGE SCALE GENOMIC DNA]</scope>
    <source>
        <strain evidence="13">JCM 18424</strain>
    </source>
</reference>
<evidence type="ECO:0000256" key="6">
    <source>
        <dbReference type="ARBA" id="ARBA00022884"/>
    </source>
</evidence>
<dbReference type="InterPro" id="IPR046885">
    <property type="entry name" value="MnmA-like_C"/>
</dbReference>
<evidence type="ECO:0000313" key="13">
    <source>
        <dbReference type="Proteomes" id="UP001500631"/>
    </source>
</evidence>
<dbReference type="Gene3D" id="3.40.50.620">
    <property type="entry name" value="HUPs"/>
    <property type="match status" value="1"/>
</dbReference>
<feature type="site" description="Interaction with tRNA" evidence="9">
    <location>
        <position position="347"/>
    </location>
</feature>
<comment type="caution">
    <text evidence="9">Lacks conserved residue(s) required for the propagation of feature annotation.</text>
</comment>
<evidence type="ECO:0000256" key="2">
    <source>
        <dbReference type="ARBA" id="ARBA00022679"/>
    </source>
</evidence>
<evidence type="ECO:0000256" key="5">
    <source>
        <dbReference type="ARBA" id="ARBA00022840"/>
    </source>
</evidence>
<name>A0ABP9MGY9_9GAMM</name>
<evidence type="ECO:0000259" key="11">
    <source>
        <dbReference type="Pfam" id="PF20259"/>
    </source>
</evidence>
<sequence>MIQENIKGKRIIVGMSGGVDSSVAALLLKEQGADVHGVFMKNWEDNFETGYCSAEEDVKDAQKVCDTLGIPLHKVNFVENYKERVFAYFLETLKMGLTPNPDVLCNKEIKFKAFLDYANEMGADYIATGHYARTIRKDGQTYLLKGLDNNKDQSYFLHLLSQSQIKNALFPIGDLEKPQVRELALQHKLITYDKKDSTGICFIGERDFNEFISQYIASKPGDMVTVDGEKIGEHQGLSFYTIGQRKGLHIGGMKNSSGEPWFVVDKDIENNRVIVAQGEHKALYKQSLTARDVHWINTNIDLENINHNLTAKIRYRQQDEECSIQFIEDGRIFVAFKDPQRAVTPGQSIVFYHDDICLGGAIIER</sequence>
<comment type="subcellular location">
    <subcellularLocation>
        <location evidence="9">Cytoplasm</location>
    </subcellularLocation>
</comment>
<keyword evidence="13" id="KW-1185">Reference proteome</keyword>
<dbReference type="NCBIfam" id="NF001138">
    <property type="entry name" value="PRK00143.1"/>
    <property type="match status" value="1"/>
</dbReference>
<evidence type="ECO:0000256" key="3">
    <source>
        <dbReference type="ARBA" id="ARBA00022694"/>
    </source>
</evidence>
<dbReference type="HAMAP" id="MF_00144">
    <property type="entry name" value="tRNA_thiouridyl_MnmA"/>
    <property type="match status" value="1"/>
</dbReference>
<feature type="domain" description="tRNA-specific 2-thiouridylase MnmA-like C-terminal" evidence="10">
    <location>
        <begin position="286"/>
        <end position="363"/>
    </location>
</feature>
<dbReference type="Gene3D" id="2.30.30.280">
    <property type="entry name" value="Adenine nucleotide alpha hydrolases-like domains"/>
    <property type="match status" value="1"/>
</dbReference>
<evidence type="ECO:0000256" key="8">
    <source>
        <dbReference type="ARBA" id="ARBA00051542"/>
    </source>
</evidence>
<feature type="active site" description="Nucleophile" evidence="9">
    <location>
        <position position="105"/>
    </location>
</feature>
<dbReference type="NCBIfam" id="TIGR00420">
    <property type="entry name" value="trmU"/>
    <property type="match status" value="1"/>
</dbReference>
<dbReference type="RefSeq" id="WP_077924624.1">
    <property type="nucleotide sequence ID" value="NZ_BAABKE010000002.1"/>
</dbReference>
<comment type="function">
    <text evidence="9">Catalyzes the 2-thiolation of uridine at the wobble position (U34) of tRNA, leading to the formation of s(2)U34.</text>
</comment>
<evidence type="ECO:0000256" key="9">
    <source>
        <dbReference type="HAMAP-Rule" id="MF_00144"/>
    </source>
</evidence>
<comment type="catalytic activity">
    <reaction evidence="8 9">
        <text>S-sulfanyl-L-cysteinyl-[protein] + uridine(34) in tRNA + AH2 + ATP = 2-thiouridine(34) in tRNA + L-cysteinyl-[protein] + A + AMP + diphosphate + H(+)</text>
        <dbReference type="Rhea" id="RHEA:47032"/>
        <dbReference type="Rhea" id="RHEA-COMP:10131"/>
        <dbReference type="Rhea" id="RHEA-COMP:11726"/>
        <dbReference type="Rhea" id="RHEA-COMP:11727"/>
        <dbReference type="Rhea" id="RHEA-COMP:11728"/>
        <dbReference type="ChEBI" id="CHEBI:13193"/>
        <dbReference type="ChEBI" id="CHEBI:15378"/>
        <dbReference type="ChEBI" id="CHEBI:17499"/>
        <dbReference type="ChEBI" id="CHEBI:29950"/>
        <dbReference type="ChEBI" id="CHEBI:30616"/>
        <dbReference type="ChEBI" id="CHEBI:33019"/>
        <dbReference type="ChEBI" id="CHEBI:61963"/>
        <dbReference type="ChEBI" id="CHEBI:65315"/>
        <dbReference type="ChEBI" id="CHEBI:87170"/>
        <dbReference type="ChEBI" id="CHEBI:456215"/>
        <dbReference type="EC" id="2.8.1.13"/>
    </reaction>
</comment>
<dbReference type="EC" id="2.8.1.13" evidence="9"/>
<feature type="binding site" evidence="9">
    <location>
        <position position="129"/>
    </location>
    <ligand>
        <name>ATP</name>
        <dbReference type="ChEBI" id="CHEBI:30616"/>
    </ligand>
</feature>
<feature type="region of interest" description="Interaction with target base in tRNA" evidence="9">
    <location>
        <begin position="100"/>
        <end position="102"/>
    </location>
</feature>
<dbReference type="Proteomes" id="UP001500631">
    <property type="component" value="Unassembled WGS sequence"/>
</dbReference>
<dbReference type="InterPro" id="IPR004506">
    <property type="entry name" value="MnmA-like"/>
</dbReference>
<keyword evidence="4 9" id="KW-0547">Nucleotide-binding</keyword>
<comment type="similarity">
    <text evidence="9">Belongs to the MnmA/TRMU family.</text>
</comment>